<dbReference type="Proteomes" id="UP000062260">
    <property type="component" value="Chromosome"/>
</dbReference>
<dbReference type="AlphaFoldDB" id="A0A109RGM4"/>
<dbReference type="Gene3D" id="3.40.50.1220">
    <property type="entry name" value="TPP-binding domain"/>
    <property type="match status" value="1"/>
</dbReference>
<dbReference type="GO" id="GO:0017136">
    <property type="term" value="F:histone deacetylase activity, NAD-dependent"/>
    <property type="evidence" value="ECO:0007669"/>
    <property type="project" value="TreeGrafter"/>
</dbReference>
<dbReference type="PANTHER" id="PTHR11085:SF4">
    <property type="entry name" value="NAD-DEPENDENT PROTEIN DEACYLASE"/>
    <property type="match status" value="1"/>
</dbReference>
<accession>A0A109RGM4</accession>
<dbReference type="PANTHER" id="PTHR11085">
    <property type="entry name" value="NAD-DEPENDENT PROTEIN DEACYLASE SIRTUIN-5, MITOCHONDRIAL-RELATED"/>
    <property type="match status" value="1"/>
</dbReference>
<dbReference type="NCBIfam" id="NF001752">
    <property type="entry name" value="PRK00481.1-1"/>
    <property type="match status" value="1"/>
</dbReference>
<dbReference type="KEGG" id="auh:AWM75_01265"/>
<dbReference type="OrthoDB" id="9800582at2"/>
<reference evidence="3" key="2">
    <citation type="submission" date="2016-01" db="EMBL/GenBank/DDBJ databases">
        <title>Six Aerococcus type strain genome sequencing and assembly using PacBio and Illumina Hiseq.</title>
        <authorList>
            <person name="Carkaci D."/>
            <person name="Dargis R."/>
            <person name="Nielsen X.C."/>
            <person name="Skovgaard O."/>
            <person name="Fuursted K."/>
            <person name="Christensen J.J."/>
        </authorList>
    </citation>
    <scope>NUCLEOTIDE SEQUENCE [LARGE SCALE GENOMIC DNA]</scope>
    <source>
        <strain evidence="3">CCUG42038B</strain>
    </source>
</reference>
<dbReference type="SUPFAM" id="SSF52467">
    <property type="entry name" value="DHS-like NAD/FAD-binding domain"/>
    <property type="match status" value="1"/>
</dbReference>
<dbReference type="InterPro" id="IPR003000">
    <property type="entry name" value="Sirtuin"/>
</dbReference>
<sequence length="252" mass="28189">MTDNVQVLVDLIIENEKIVYFTGAGVSTAADIPDFRSADGLYNQVTGHFNQPPEYMLSKDCLANHPQAFYQFQWQYMYHPDIEPSLAHEFPVRLEELGKQVTVVTQNADGLHQRAGSSRVMALHGNQYDFYCCRCGRHYIYQELDLSDKKIPYCPYDQGLVRSTAVLFGEGLDGDTLKGAVSAIQAADLLIIAGTSLQVAPANQLINYFHGQKTVVINQQRLGQSRSDELFIQADIEETLQPVLAILEANQD</sequence>
<reference evidence="2 3" key="1">
    <citation type="journal article" date="2016" name="Genome Announc.">
        <title>Complete Genome Sequences of Aerococcus christensenii CCUG 28831T, Aerococcus sanguinicola CCUG 43001T, Aerococcus urinae CCUG 36881T, Aerococcus urinaeequi CCUG 28094T, Aerococcus urinaehominis CCUG 42038 BT, and Aerococcus viridans CCUG 4311T.</title>
        <authorList>
            <person name="Carkaci D."/>
            <person name="Dargis R."/>
            <person name="Nielsen X.C."/>
            <person name="Skovgaard O."/>
            <person name="Fuursted K."/>
            <person name="Christensen J.J."/>
        </authorList>
    </citation>
    <scope>NUCLEOTIDE SEQUENCE [LARGE SCALE GENOMIC DNA]</scope>
    <source>
        <strain evidence="2 3">CCUG42038B</strain>
    </source>
</reference>
<evidence type="ECO:0000256" key="1">
    <source>
        <dbReference type="PROSITE-ProRule" id="PRU00236"/>
    </source>
</evidence>
<dbReference type="Pfam" id="PF02146">
    <property type="entry name" value="SIR2"/>
    <property type="match status" value="1"/>
</dbReference>
<proteinExistence type="predicted"/>
<evidence type="ECO:0000313" key="3">
    <source>
        <dbReference type="Proteomes" id="UP000062260"/>
    </source>
</evidence>
<keyword evidence="3" id="KW-1185">Reference proteome</keyword>
<dbReference type="PROSITE" id="PS50305">
    <property type="entry name" value="SIRTUIN"/>
    <property type="match status" value="1"/>
</dbReference>
<comment type="caution">
    <text evidence="1">Lacks conserved residue(s) required for the propagation of feature annotation.</text>
</comment>
<dbReference type="STRING" id="128944.AWM75_01265"/>
<dbReference type="EMBL" id="CP014163">
    <property type="protein sequence ID" value="AMB98706.1"/>
    <property type="molecule type" value="Genomic_DNA"/>
</dbReference>
<name>A0A109RGM4_9LACT</name>
<dbReference type="InterPro" id="IPR026591">
    <property type="entry name" value="Sirtuin_cat_small_dom_sf"/>
</dbReference>
<dbReference type="InterPro" id="IPR029035">
    <property type="entry name" value="DHS-like_NAD/FAD-binding_dom"/>
</dbReference>
<dbReference type="Gene3D" id="3.30.1600.10">
    <property type="entry name" value="SIR2/SIRT2 'Small Domain"/>
    <property type="match status" value="1"/>
</dbReference>
<dbReference type="RefSeq" id="WP_067977365.1">
    <property type="nucleotide sequence ID" value="NZ_CP014163.1"/>
</dbReference>
<dbReference type="InterPro" id="IPR026590">
    <property type="entry name" value="Ssirtuin_cat_dom"/>
</dbReference>
<dbReference type="GO" id="GO:0070403">
    <property type="term" value="F:NAD+ binding"/>
    <property type="evidence" value="ECO:0007669"/>
    <property type="project" value="InterPro"/>
</dbReference>
<protein>
    <submittedName>
        <fullName evidence="2">Uncharacterized protein</fullName>
    </submittedName>
</protein>
<gene>
    <name evidence="2" type="ORF">AWM75_01265</name>
</gene>
<organism evidence="2 3">
    <name type="scientific">Aerococcus urinaehominis</name>
    <dbReference type="NCBI Taxonomy" id="128944"/>
    <lineage>
        <taxon>Bacteria</taxon>
        <taxon>Bacillati</taxon>
        <taxon>Bacillota</taxon>
        <taxon>Bacilli</taxon>
        <taxon>Lactobacillales</taxon>
        <taxon>Aerococcaceae</taxon>
        <taxon>Aerococcus</taxon>
    </lineage>
</organism>
<dbReference type="InterPro" id="IPR050134">
    <property type="entry name" value="NAD-dep_sirtuin_deacylases"/>
</dbReference>
<evidence type="ECO:0000313" key="2">
    <source>
        <dbReference type="EMBL" id="AMB98706.1"/>
    </source>
</evidence>